<proteinExistence type="predicted"/>
<name>A0A9X1HUU4_9BACT</name>
<sequence>MLANKILTDRQLLGIQVAFSLIFCCLPLFITFPYKINLYLAWEGAFRMSEGQVPFRDFGMPLGYGFWIIPALFFKIFGPFMSSLIKAQVLINLLSILALNLLWKNIGVSQVTRTIGTVIFCLTYVFIHFWPWYNHTVYVYEWISLAFLVASFRSVGIKKIIWAGLAGMFGFLSVFTKQDIGALGVFLAIAVIATDFYFSRDFKTGLVYLSSVVLFGLLLIWPLTEYEFGYWYNYGQDPHSTRISGMDYFDEIFSEVNLIYRLYFIAMIGAMFCLLSRTMSREKSREYAILFILTIGSLTQSILAGVTSYVPLNAHFYFHTFFIVFVLQIIQDFYVNLSRKYYLAMMIILVGFVWSQDAWKYSKRILQRTFPSAANTGDVVNKHTYILKTDTVKSDRSDWITSGFASLKQVTMPKETVEGFGWIVEQYGDNASLRLLNMSELPQLYYELGITPDSGADFPLWFHRNVSVFEREQLKLCSAIQNQEYDIVLFEIIPNLNDFYPPAVRECLMTEYNLVKTFMAPRIPEFSTIEVYERKQK</sequence>
<dbReference type="Proteomes" id="UP001139409">
    <property type="component" value="Unassembled WGS sequence"/>
</dbReference>
<protein>
    <submittedName>
        <fullName evidence="2">Uncharacterized protein</fullName>
    </submittedName>
</protein>
<feature type="transmembrane region" description="Helical" evidence="1">
    <location>
        <begin position="58"/>
        <end position="77"/>
    </location>
</feature>
<feature type="transmembrane region" description="Helical" evidence="1">
    <location>
        <begin position="180"/>
        <end position="198"/>
    </location>
</feature>
<accession>A0A9X1HUU4</accession>
<feature type="transmembrane region" description="Helical" evidence="1">
    <location>
        <begin position="12"/>
        <end position="32"/>
    </location>
</feature>
<feature type="transmembrane region" description="Helical" evidence="1">
    <location>
        <begin position="205"/>
        <end position="224"/>
    </location>
</feature>
<feature type="transmembrane region" description="Helical" evidence="1">
    <location>
        <begin position="145"/>
        <end position="174"/>
    </location>
</feature>
<comment type="caution">
    <text evidence="2">The sequence shown here is derived from an EMBL/GenBank/DDBJ whole genome shotgun (WGS) entry which is preliminary data.</text>
</comment>
<evidence type="ECO:0000256" key="1">
    <source>
        <dbReference type="SAM" id="Phobius"/>
    </source>
</evidence>
<organism evidence="2 3">
    <name type="scientific">Fulvivirga sedimenti</name>
    <dbReference type="NCBI Taxonomy" id="2879465"/>
    <lineage>
        <taxon>Bacteria</taxon>
        <taxon>Pseudomonadati</taxon>
        <taxon>Bacteroidota</taxon>
        <taxon>Cytophagia</taxon>
        <taxon>Cytophagales</taxon>
        <taxon>Fulvivirgaceae</taxon>
        <taxon>Fulvivirga</taxon>
    </lineage>
</organism>
<feature type="transmembrane region" description="Helical" evidence="1">
    <location>
        <begin position="316"/>
        <end position="334"/>
    </location>
</feature>
<feature type="transmembrane region" description="Helical" evidence="1">
    <location>
        <begin position="287"/>
        <end position="310"/>
    </location>
</feature>
<dbReference type="AlphaFoldDB" id="A0A9X1HUU4"/>
<dbReference type="RefSeq" id="WP_225699541.1">
    <property type="nucleotide sequence ID" value="NZ_JAIXNE010000006.1"/>
</dbReference>
<feature type="transmembrane region" description="Helical" evidence="1">
    <location>
        <begin position="258"/>
        <end position="275"/>
    </location>
</feature>
<keyword evidence="1" id="KW-0472">Membrane</keyword>
<dbReference type="EMBL" id="JAIXNE010000006">
    <property type="protein sequence ID" value="MCA6078688.1"/>
    <property type="molecule type" value="Genomic_DNA"/>
</dbReference>
<feature type="transmembrane region" description="Helical" evidence="1">
    <location>
        <begin position="115"/>
        <end position="133"/>
    </location>
</feature>
<gene>
    <name evidence="2" type="ORF">LDX50_27690</name>
</gene>
<evidence type="ECO:0000313" key="2">
    <source>
        <dbReference type="EMBL" id="MCA6078688.1"/>
    </source>
</evidence>
<feature type="transmembrane region" description="Helical" evidence="1">
    <location>
        <begin position="84"/>
        <end position="103"/>
    </location>
</feature>
<keyword evidence="1" id="KW-1133">Transmembrane helix</keyword>
<keyword evidence="3" id="KW-1185">Reference proteome</keyword>
<keyword evidence="1" id="KW-0812">Transmembrane</keyword>
<reference evidence="2" key="1">
    <citation type="submission" date="2021-09" db="EMBL/GenBank/DDBJ databases">
        <title>Fulvivirga sp. isolated from coastal sediment.</title>
        <authorList>
            <person name="Yu H."/>
        </authorList>
    </citation>
    <scope>NUCLEOTIDE SEQUENCE</scope>
    <source>
        <strain evidence="2">1062</strain>
    </source>
</reference>
<evidence type="ECO:0000313" key="3">
    <source>
        <dbReference type="Proteomes" id="UP001139409"/>
    </source>
</evidence>